<evidence type="ECO:0000313" key="3">
    <source>
        <dbReference type="Proteomes" id="UP000826656"/>
    </source>
</evidence>
<sequence>MASTICALLRTSPKELLMHDPSLNQGGQKNSFTFAGNRDIMKNGTAEAVICKSKKLEDAVKEIGLQIKHHEDNIKFLEGQKNRLDDSISDIEVALGKIYSASGTGSENKESSNGKNELETIEEILTLNSCQLPTHNGTQITHIPYMKDVIGMVALLGKVDDDNLSRTLSDYLGQETMLAVVCKKHDGLKALQTYDKKGLVNKSSGLHGVGASIGRPLDDRYLVICLENLRPYTGEFIADDPQRRLSIKKPRYLNEETPPGFLGFAVNMINIDTANLYCVTSTGHGLRETLFYRLFSRLQVYKTGADMMQALPFIADGAISLDGGIIKSGGIFSLGKREVQIKFPKSSGRSYLPESYFETEIRMKELKWEKSKDVDIGSEMLKQFHEKGTKLVRENTFASSLCCNI</sequence>
<reference evidence="2 3" key="1">
    <citation type="journal article" date="2021" name="bioRxiv">
        <title>Chromosome-scale and haplotype-resolved genome assembly of a tetraploid potato cultivar.</title>
        <authorList>
            <person name="Sun H."/>
            <person name="Jiao W.-B."/>
            <person name="Krause K."/>
            <person name="Campoy J.A."/>
            <person name="Goel M."/>
            <person name="Folz-Donahue K."/>
            <person name="Kukat C."/>
            <person name="Huettel B."/>
            <person name="Schneeberger K."/>
        </authorList>
    </citation>
    <scope>NUCLEOTIDE SEQUENCE [LARGE SCALE GENOMIC DNA]</scope>
    <source>
        <strain evidence="2">SolTubOtavaFocal</strain>
        <tissue evidence="2">Leaves</tissue>
    </source>
</reference>
<dbReference type="PANTHER" id="PTHR33566">
    <property type="entry name" value="EN/SPM-LIKE TRANSPOSON-RELATED"/>
    <property type="match status" value="1"/>
</dbReference>
<name>A0ABQ7VI72_SOLTU</name>
<feature type="coiled-coil region" evidence="1">
    <location>
        <begin position="53"/>
        <end position="87"/>
    </location>
</feature>
<evidence type="ECO:0008006" key="4">
    <source>
        <dbReference type="Google" id="ProtNLM"/>
    </source>
</evidence>
<gene>
    <name evidence="2" type="ORF">KY290_019843</name>
</gene>
<accession>A0ABQ7VI72</accession>
<keyword evidence="1" id="KW-0175">Coiled coil</keyword>
<dbReference type="Proteomes" id="UP000826656">
    <property type="component" value="Unassembled WGS sequence"/>
</dbReference>
<organism evidence="2 3">
    <name type="scientific">Solanum tuberosum</name>
    <name type="common">Potato</name>
    <dbReference type="NCBI Taxonomy" id="4113"/>
    <lineage>
        <taxon>Eukaryota</taxon>
        <taxon>Viridiplantae</taxon>
        <taxon>Streptophyta</taxon>
        <taxon>Embryophyta</taxon>
        <taxon>Tracheophyta</taxon>
        <taxon>Spermatophyta</taxon>
        <taxon>Magnoliopsida</taxon>
        <taxon>eudicotyledons</taxon>
        <taxon>Gunneridae</taxon>
        <taxon>Pentapetalae</taxon>
        <taxon>asterids</taxon>
        <taxon>lamiids</taxon>
        <taxon>Solanales</taxon>
        <taxon>Solanaceae</taxon>
        <taxon>Solanoideae</taxon>
        <taxon>Solaneae</taxon>
        <taxon>Solanum</taxon>
    </lineage>
</organism>
<evidence type="ECO:0000313" key="2">
    <source>
        <dbReference type="EMBL" id="KAH0763770.1"/>
    </source>
</evidence>
<protein>
    <recommendedName>
        <fullName evidence="4">Protein DEFECTIVE IN MERISTEM SILENCING 3</fullName>
    </recommendedName>
</protein>
<keyword evidence="3" id="KW-1185">Reference proteome</keyword>
<dbReference type="PANTHER" id="PTHR33566:SF6">
    <property type="entry name" value="PROTEIN DEFECTIVE IN MERISTEM SILENCING 3"/>
    <property type="match status" value="1"/>
</dbReference>
<dbReference type="EMBL" id="JAIVGD010000013">
    <property type="protein sequence ID" value="KAH0763770.1"/>
    <property type="molecule type" value="Genomic_DNA"/>
</dbReference>
<proteinExistence type="predicted"/>
<evidence type="ECO:0000256" key="1">
    <source>
        <dbReference type="SAM" id="Coils"/>
    </source>
</evidence>
<comment type="caution">
    <text evidence="2">The sequence shown here is derived from an EMBL/GenBank/DDBJ whole genome shotgun (WGS) entry which is preliminary data.</text>
</comment>